<dbReference type="OrthoDB" id="3251271at2759"/>
<evidence type="ECO:0000256" key="1">
    <source>
        <dbReference type="SAM" id="MobiDB-lite"/>
    </source>
</evidence>
<feature type="compositionally biased region" description="Polar residues" evidence="1">
    <location>
        <begin position="55"/>
        <end position="66"/>
    </location>
</feature>
<protein>
    <submittedName>
        <fullName evidence="2">M-phase phosphoprotein 6</fullName>
    </submittedName>
</protein>
<feature type="compositionally biased region" description="Basic and acidic residues" evidence="1">
    <location>
        <begin position="94"/>
        <end position="106"/>
    </location>
</feature>
<dbReference type="EMBL" id="BRPK01000017">
    <property type="protein sequence ID" value="GLB44485.1"/>
    <property type="molecule type" value="Genomic_DNA"/>
</dbReference>
<comment type="caution">
    <text evidence="2">The sequence shown here is derived from an EMBL/GenBank/DDBJ whole genome shotgun (WGS) entry which is preliminary data.</text>
</comment>
<accession>A0A9P3UU91</accession>
<feature type="region of interest" description="Disordered" evidence="1">
    <location>
        <begin position="49"/>
        <end position="251"/>
    </location>
</feature>
<evidence type="ECO:0000313" key="2">
    <source>
        <dbReference type="EMBL" id="GLB44485.1"/>
    </source>
</evidence>
<dbReference type="Proteomes" id="UP001063166">
    <property type="component" value="Unassembled WGS sequence"/>
</dbReference>
<feature type="compositionally biased region" description="Basic and acidic residues" evidence="1">
    <location>
        <begin position="139"/>
        <end position="150"/>
    </location>
</feature>
<reference evidence="2" key="1">
    <citation type="submission" date="2022-07" db="EMBL/GenBank/DDBJ databases">
        <title>The genome of Lyophyllum shimeji provides insight into the initial evolution of ectomycorrhizal fungal genome.</title>
        <authorList>
            <person name="Kobayashi Y."/>
            <person name="Shibata T."/>
            <person name="Hirakawa H."/>
            <person name="Shigenobu S."/>
            <person name="Nishiyama T."/>
            <person name="Yamada A."/>
            <person name="Hasebe M."/>
            <person name="Kawaguchi M."/>
        </authorList>
    </citation>
    <scope>NUCLEOTIDE SEQUENCE</scope>
    <source>
        <strain evidence="2">AT787</strain>
    </source>
</reference>
<feature type="compositionally biased region" description="Basic residues" evidence="1">
    <location>
        <begin position="242"/>
        <end position="251"/>
    </location>
</feature>
<proteinExistence type="predicted"/>
<keyword evidence="3" id="KW-1185">Reference proteome</keyword>
<organism evidence="2 3">
    <name type="scientific">Lyophyllum shimeji</name>
    <name type="common">Hon-shimeji</name>
    <name type="synonym">Tricholoma shimeji</name>
    <dbReference type="NCBI Taxonomy" id="47721"/>
    <lineage>
        <taxon>Eukaryota</taxon>
        <taxon>Fungi</taxon>
        <taxon>Dikarya</taxon>
        <taxon>Basidiomycota</taxon>
        <taxon>Agaricomycotina</taxon>
        <taxon>Agaricomycetes</taxon>
        <taxon>Agaricomycetidae</taxon>
        <taxon>Agaricales</taxon>
        <taxon>Tricholomatineae</taxon>
        <taxon>Lyophyllaceae</taxon>
        <taxon>Lyophyllum</taxon>
    </lineage>
</organism>
<evidence type="ECO:0000313" key="3">
    <source>
        <dbReference type="Proteomes" id="UP001063166"/>
    </source>
</evidence>
<gene>
    <name evidence="2" type="ORF">LshimejAT787_1701120</name>
</gene>
<dbReference type="AlphaFoldDB" id="A0A9P3UU91"/>
<sequence length="251" mass="27751">MAARTISTSTLGLRFMQNAQRAKQLKEVEVESAPVKDDAEWEVDQKVRDAWGPVPSTSRTISQESSYLPFLFSSGPSTSEADHKPKGRRVFNKHGAEEVQKEKEPEPTPTSTPDDHKRPKVHPRPKSISGGSGHLFGFPEKRDSKRDSKPRSTKSAKQAIYDNAGVGEDLRRAKLQKLETTSAKPTFLKPSGVDDPHDVKPPSSGATSSAHDDGDVIQGARSKKVKRERSSTDQPEGEETKRKKKKMKRAT</sequence>
<name>A0A9P3UU91_LYOSH</name>